<proteinExistence type="predicted"/>
<dbReference type="EMBL" id="ASXJ01000345">
    <property type="protein sequence ID" value="ERM00031.1"/>
    <property type="molecule type" value="Genomic_DNA"/>
</dbReference>
<comment type="caution">
    <text evidence="1">The sequence shown here is derived from an EMBL/GenBank/DDBJ whole genome shotgun (WGS) entry which is preliminary data.</text>
</comment>
<sequence>MKKTPLRWGGFYFLDPHPEEARRAVSKDRPSRLRFAPHLRVRGGVALDKEVRRAPVKKVRGGVIEILVMTRRKWCFSRTVLECTLERIPKSVKRFSGKMRVKQRIRAPI</sequence>
<evidence type="ECO:0000313" key="1">
    <source>
        <dbReference type="EMBL" id="ERM00031.1"/>
    </source>
</evidence>
<name>U4VBF6_9HYPH</name>
<dbReference type="AlphaFoldDB" id="U4VBF6"/>
<organism evidence="1 2">
    <name type="scientific">Brucella intermedia 229E</name>
    <dbReference type="NCBI Taxonomy" id="1337887"/>
    <lineage>
        <taxon>Bacteria</taxon>
        <taxon>Pseudomonadati</taxon>
        <taxon>Pseudomonadota</taxon>
        <taxon>Alphaproteobacteria</taxon>
        <taxon>Hyphomicrobiales</taxon>
        <taxon>Brucellaceae</taxon>
        <taxon>Brucella/Ochrobactrum group</taxon>
        <taxon>Brucella</taxon>
    </lineage>
</organism>
<protein>
    <submittedName>
        <fullName evidence="1">Uncharacterized protein</fullName>
    </submittedName>
</protein>
<reference evidence="1 2" key="1">
    <citation type="journal article" date="2014" name="FEMS Microbiol. Lett.">
        <title>Genome sequencing analysis reveals virulence-related gene content of Ochrobactrum intermedium strain 229E, a urease-positive strain isolated from the human gastric niche.</title>
        <authorList>
            <person name="Kulkarni G.J."/>
            <person name="Shetty S."/>
            <person name="Dharne M.S."/>
            <person name="Shouche Y.S."/>
        </authorList>
    </citation>
    <scope>NUCLEOTIDE SEQUENCE [LARGE SCALE GENOMIC DNA]</scope>
    <source>
        <strain evidence="1 2">229E</strain>
    </source>
</reference>
<dbReference type="Proteomes" id="UP000016842">
    <property type="component" value="Unassembled WGS sequence"/>
</dbReference>
<gene>
    <name evidence="1" type="ORF">Q644_07590</name>
</gene>
<evidence type="ECO:0000313" key="2">
    <source>
        <dbReference type="Proteomes" id="UP000016842"/>
    </source>
</evidence>
<accession>U4VBF6</accession>